<evidence type="ECO:0000313" key="9">
    <source>
        <dbReference type="EMBL" id="MCX2803104.1"/>
    </source>
</evidence>
<keyword evidence="10" id="KW-1185">Reference proteome</keyword>
<dbReference type="InterPro" id="IPR051401">
    <property type="entry name" value="GtrA_CellWall_Glycosyl"/>
</dbReference>
<dbReference type="Proteomes" id="UP000076077">
    <property type="component" value="Chromosome"/>
</dbReference>
<dbReference type="OrthoDB" id="5737841at2"/>
<feature type="domain" description="GtrA/DPMS transmembrane" evidence="7">
    <location>
        <begin position="12"/>
        <end position="123"/>
    </location>
</feature>
<dbReference type="GO" id="GO:0005886">
    <property type="term" value="C:plasma membrane"/>
    <property type="evidence" value="ECO:0007669"/>
    <property type="project" value="TreeGrafter"/>
</dbReference>
<sequence length="128" mass="14528">MIEWLLRQRLVRFTAVGGTATLVQFLLLALLVERLSVNPVLASAASFAISAGCNYWLNYRFTFASRASHWRTLPKFMLVALIGLGINTASFALLLLTFHYLIAQCLATLITLISNFTLHQYWIYREKS</sequence>
<dbReference type="RefSeq" id="WP_067156701.1">
    <property type="nucleotide sequence ID" value="NZ_CP014864.1"/>
</dbReference>
<feature type="transmembrane region" description="Helical" evidence="6">
    <location>
        <begin position="101"/>
        <end position="124"/>
    </location>
</feature>
<comment type="subcellular location">
    <subcellularLocation>
        <location evidence="1">Membrane</location>
        <topology evidence="1">Multi-pass membrane protein</topology>
    </subcellularLocation>
</comment>
<dbReference type="STRING" id="252514.A3224_15475"/>
<evidence type="ECO:0000256" key="4">
    <source>
        <dbReference type="ARBA" id="ARBA00022989"/>
    </source>
</evidence>
<dbReference type="GO" id="GO:0000271">
    <property type="term" value="P:polysaccharide biosynthetic process"/>
    <property type="evidence" value="ECO:0007669"/>
    <property type="project" value="InterPro"/>
</dbReference>
<accession>A0A143HQV4</accession>
<keyword evidence="4 6" id="KW-1133">Transmembrane helix</keyword>
<evidence type="ECO:0000256" key="2">
    <source>
        <dbReference type="ARBA" id="ARBA00009399"/>
    </source>
</evidence>
<organism evidence="8 10">
    <name type="scientific">Microbulbifer thermotolerans</name>
    <dbReference type="NCBI Taxonomy" id="252514"/>
    <lineage>
        <taxon>Bacteria</taxon>
        <taxon>Pseudomonadati</taxon>
        <taxon>Pseudomonadota</taxon>
        <taxon>Gammaproteobacteria</taxon>
        <taxon>Cellvibrionales</taxon>
        <taxon>Microbulbiferaceae</taxon>
        <taxon>Microbulbifer</taxon>
    </lineage>
</organism>
<dbReference type="EMBL" id="JAPHQB010000032">
    <property type="protein sequence ID" value="MCX2803104.1"/>
    <property type="molecule type" value="Genomic_DNA"/>
</dbReference>
<dbReference type="Pfam" id="PF04138">
    <property type="entry name" value="GtrA_DPMS_TM"/>
    <property type="match status" value="1"/>
</dbReference>
<evidence type="ECO:0000259" key="7">
    <source>
        <dbReference type="Pfam" id="PF04138"/>
    </source>
</evidence>
<feature type="transmembrane region" description="Helical" evidence="6">
    <location>
        <begin position="37"/>
        <end position="57"/>
    </location>
</feature>
<evidence type="ECO:0000256" key="6">
    <source>
        <dbReference type="SAM" id="Phobius"/>
    </source>
</evidence>
<gene>
    <name evidence="8" type="ORF">A3224_15475</name>
    <name evidence="9" type="ORF">OQJ68_15020</name>
</gene>
<reference evidence="8" key="1">
    <citation type="submission" date="2016-03" db="EMBL/GenBank/DDBJ databases">
        <authorList>
            <person name="Ploux O."/>
        </authorList>
    </citation>
    <scope>NUCLEOTIDE SEQUENCE [LARGE SCALE GENOMIC DNA]</scope>
    <source>
        <strain evidence="8">DAU221</strain>
    </source>
</reference>
<evidence type="ECO:0000256" key="1">
    <source>
        <dbReference type="ARBA" id="ARBA00004141"/>
    </source>
</evidence>
<keyword evidence="5 6" id="KW-0472">Membrane</keyword>
<dbReference type="Proteomes" id="UP001209730">
    <property type="component" value="Unassembled WGS sequence"/>
</dbReference>
<feature type="transmembrane region" description="Helical" evidence="6">
    <location>
        <begin position="78"/>
        <end position="95"/>
    </location>
</feature>
<reference evidence="10" key="2">
    <citation type="submission" date="2016-03" db="EMBL/GenBank/DDBJ databases">
        <authorList>
            <person name="Lee Y.-S."/>
            <person name="Choi Y.-L."/>
        </authorList>
    </citation>
    <scope>NUCLEOTIDE SEQUENCE [LARGE SCALE GENOMIC DNA]</scope>
    <source>
        <strain evidence="10">DAU221</strain>
    </source>
</reference>
<reference evidence="9" key="3">
    <citation type="submission" date="2022-11" db="EMBL/GenBank/DDBJ databases">
        <title>Chitin-degrading and fungicidal potential of chitinolytic bacterial strains from marine environment of the Pacific Ocean regions.</title>
        <authorList>
            <person name="Pentekhina I."/>
            <person name="Nedashkovskaya O."/>
            <person name="Seitkalieva A."/>
            <person name="Podvolotskaya A."/>
            <person name="Tekutyeva L."/>
            <person name="Balabanova L."/>
        </authorList>
    </citation>
    <scope>NUCLEOTIDE SEQUENCE</scope>
    <source>
        <strain evidence="9">KMM 6838</strain>
    </source>
</reference>
<keyword evidence="3 6" id="KW-0812">Transmembrane</keyword>
<name>A0A143HQV4_MICTH</name>
<feature type="transmembrane region" description="Helical" evidence="6">
    <location>
        <begin position="12"/>
        <end position="31"/>
    </location>
</feature>
<evidence type="ECO:0000256" key="5">
    <source>
        <dbReference type="ARBA" id="ARBA00023136"/>
    </source>
</evidence>
<protein>
    <submittedName>
        <fullName evidence="9">GtrA family protein</fullName>
    </submittedName>
</protein>
<evidence type="ECO:0000256" key="3">
    <source>
        <dbReference type="ARBA" id="ARBA00022692"/>
    </source>
</evidence>
<dbReference type="AlphaFoldDB" id="A0A143HQV4"/>
<evidence type="ECO:0000313" key="8">
    <source>
        <dbReference type="EMBL" id="AMX03800.1"/>
    </source>
</evidence>
<dbReference type="PANTHER" id="PTHR38459">
    <property type="entry name" value="PROPHAGE BACTOPRENOL-LINKED GLUCOSE TRANSLOCASE HOMOLOG"/>
    <property type="match status" value="1"/>
</dbReference>
<dbReference type="EMBL" id="CP014864">
    <property type="protein sequence ID" value="AMX03800.1"/>
    <property type="molecule type" value="Genomic_DNA"/>
</dbReference>
<dbReference type="InterPro" id="IPR007267">
    <property type="entry name" value="GtrA_DPMS_TM"/>
</dbReference>
<dbReference type="KEGG" id="mthd:A3224_15475"/>
<dbReference type="GeneID" id="76609429"/>
<dbReference type="PANTHER" id="PTHR38459:SF1">
    <property type="entry name" value="PROPHAGE BACTOPRENOL-LINKED GLUCOSE TRANSLOCASE HOMOLOG"/>
    <property type="match status" value="1"/>
</dbReference>
<proteinExistence type="inferred from homology"/>
<evidence type="ECO:0000313" key="10">
    <source>
        <dbReference type="Proteomes" id="UP000076077"/>
    </source>
</evidence>
<comment type="similarity">
    <text evidence="2">Belongs to the GtrA family.</text>
</comment>